<organism evidence="2 3">
    <name type="scientific">Cyphomyrmex costatus</name>
    <dbReference type="NCBI Taxonomy" id="456900"/>
    <lineage>
        <taxon>Eukaryota</taxon>
        <taxon>Metazoa</taxon>
        <taxon>Ecdysozoa</taxon>
        <taxon>Arthropoda</taxon>
        <taxon>Hexapoda</taxon>
        <taxon>Insecta</taxon>
        <taxon>Pterygota</taxon>
        <taxon>Neoptera</taxon>
        <taxon>Endopterygota</taxon>
        <taxon>Hymenoptera</taxon>
        <taxon>Apocrita</taxon>
        <taxon>Aculeata</taxon>
        <taxon>Formicoidea</taxon>
        <taxon>Formicidae</taxon>
        <taxon>Myrmicinae</taxon>
        <taxon>Cyphomyrmex</taxon>
    </lineage>
</organism>
<gene>
    <name evidence="2" type="ORF">ALC62_06174</name>
</gene>
<proteinExistence type="predicted"/>
<dbReference type="EMBL" id="KQ977394">
    <property type="protein sequence ID" value="KYN03079.1"/>
    <property type="molecule type" value="Genomic_DNA"/>
</dbReference>
<dbReference type="AlphaFoldDB" id="A0A195CSJ2"/>
<evidence type="ECO:0000256" key="1">
    <source>
        <dbReference type="SAM" id="MobiDB-lite"/>
    </source>
</evidence>
<accession>A0A195CSJ2</accession>
<name>A0A195CSJ2_9HYME</name>
<evidence type="ECO:0000313" key="3">
    <source>
        <dbReference type="Proteomes" id="UP000078542"/>
    </source>
</evidence>
<evidence type="ECO:0000313" key="2">
    <source>
        <dbReference type="EMBL" id="KYN03079.1"/>
    </source>
</evidence>
<protein>
    <submittedName>
        <fullName evidence="2">Uncharacterized protein</fullName>
    </submittedName>
</protein>
<sequence>MWSSPGRACNYIMPRVFEILGDEVCHGIRGLRPVTKQALRAPSEGTNANATSKTLSSMPTTRYETDTLPPRN</sequence>
<feature type="region of interest" description="Disordered" evidence="1">
    <location>
        <begin position="39"/>
        <end position="72"/>
    </location>
</feature>
<reference evidence="2 3" key="1">
    <citation type="submission" date="2016-03" db="EMBL/GenBank/DDBJ databases">
        <title>Cyphomyrmex costatus WGS genome.</title>
        <authorList>
            <person name="Nygaard S."/>
            <person name="Hu H."/>
            <person name="Boomsma J."/>
            <person name="Zhang G."/>
        </authorList>
    </citation>
    <scope>NUCLEOTIDE SEQUENCE [LARGE SCALE GENOMIC DNA]</scope>
    <source>
        <strain evidence="2">MS0001</strain>
        <tissue evidence="2">Whole body</tissue>
    </source>
</reference>
<dbReference type="Proteomes" id="UP000078542">
    <property type="component" value="Unassembled WGS sequence"/>
</dbReference>
<feature type="compositionally biased region" description="Polar residues" evidence="1">
    <location>
        <begin position="44"/>
        <end position="62"/>
    </location>
</feature>
<keyword evidence="3" id="KW-1185">Reference proteome</keyword>